<dbReference type="PANTHER" id="PTHR35402:SF2">
    <property type="entry name" value="FLAGELLA ACCESSORY PROTEIN J"/>
    <property type="match status" value="1"/>
</dbReference>
<feature type="transmembrane region" description="Helical" evidence="1">
    <location>
        <begin position="252"/>
        <end position="270"/>
    </location>
</feature>
<dbReference type="PANTHER" id="PTHR35402">
    <property type="entry name" value="INTEGRAL MEMBRANE PROTEIN-RELATED"/>
    <property type="match status" value="1"/>
</dbReference>
<sequence length="509" mass="57686">MQQSKLETRRSKSRGKLKALASPFSKLSSKFASEEVDENALFMMAFLYAISTAKPARDELFRVAGEKSNYGFYTEIMNKIYMVGAKWKYGLNKACEFFANEVKNKFFRDFLTRFAQVLSLGEDTESFLQSELQVALTDYVARYERILESLKLLLGIYSTLMSTSTFMVVNIVILAMLWGGEMVSSMIFSAYLGVTFSLLSLILVCYKVFPRDKLLNDMKKYLPEYRTYKLTAVISIASASIAFVSLYKNFPIGFTLILTGVPFIMPGLLARKIEHKVRDVDIHYPVFIRSLGRTLAVVPLLKYAVQALLRTEFGKLTPLIRRLYKRLVSNIERAVAWEYFTFESGSELVNRINEIFSAAMERGGDMMAVGNYLSDISSKLLELRKRRLQISKAFESTTILLHMLAITIAVFISNLVELFSSFLVDIQTVFPITQLPPELIELLTLLLALSLTVLNSLMIKVSQGGAYETYWLSLGILLILTGMVISGLDYFSETFFQSILQPASEIIKI</sequence>
<keyword evidence="1" id="KW-1133">Transmembrane helix</keyword>
<proteinExistence type="predicted"/>
<name>A0A497EPG1_9CREN</name>
<organism evidence="2 3">
    <name type="scientific">Thermoproteota archaeon</name>
    <dbReference type="NCBI Taxonomy" id="2056631"/>
    <lineage>
        <taxon>Archaea</taxon>
        <taxon>Thermoproteota</taxon>
    </lineage>
</organism>
<keyword evidence="1" id="KW-0472">Membrane</keyword>
<reference evidence="2 3" key="1">
    <citation type="submission" date="2018-06" db="EMBL/GenBank/DDBJ databases">
        <title>Extensive metabolic versatility and redundancy in microbially diverse, dynamic hydrothermal sediments.</title>
        <authorList>
            <person name="Dombrowski N."/>
            <person name="Teske A."/>
            <person name="Baker B.J."/>
        </authorList>
    </citation>
    <scope>NUCLEOTIDE SEQUENCE [LARGE SCALE GENOMIC DNA]</scope>
    <source>
        <strain evidence="2">B66_G16</strain>
    </source>
</reference>
<feature type="transmembrane region" description="Helical" evidence="1">
    <location>
        <begin position="439"/>
        <end position="458"/>
    </location>
</feature>
<accession>A0A497EPG1</accession>
<dbReference type="Proteomes" id="UP000278475">
    <property type="component" value="Unassembled WGS sequence"/>
</dbReference>
<feature type="transmembrane region" description="Helical" evidence="1">
    <location>
        <begin position="185"/>
        <end position="206"/>
    </location>
</feature>
<protein>
    <submittedName>
        <fullName evidence="2">Uncharacterized protein</fullName>
    </submittedName>
</protein>
<feature type="transmembrane region" description="Helical" evidence="1">
    <location>
        <begin position="152"/>
        <end position="179"/>
    </location>
</feature>
<evidence type="ECO:0000313" key="2">
    <source>
        <dbReference type="EMBL" id="RLE49233.1"/>
    </source>
</evidence>
<comment type="caution">
    <text evidence="2">The sequence shown here is derived from an EMBL/GenBank/DDBJ whole genome shotgun (WGS) entry which is preliminary data.</text>
</comment>
<feature type="transmembrane region" description="Helical" evidence="1">
    <location>
        <begin position="470"/>
        <end position="488"/>
    </location>
</feature>
<dbReference type="InterPro" id="IPR056569">
    <property type="entry name" value="ArlJ-like"/>
</dbReference>
<evidence type="ECO:0000313" key="3">
    <source>
        <dbReference type="Proteomes" id="UP000278475"/>
    </source>
</evidence>
<evidence type="ECO:0000256" key="1">
    <source>
        <dbReference type="SAM" id="Phobius"/>
    </source>
</evidence>
<feature type="transmembrane region" description="Helical" evidence="1">
    <location>
        <begin position="227"/>
        <end position="246"/>
    </location>
</feature>
<dbReference type="AlphaFoldDB" id="A0A497EPG1"/>
<keyword evidence="1" id="KW-0812">Transmembrane</keyword>
<dbReference type="EMBL" id="QMQV01000046">
    <property type="protein sequence ID" value="RLE49233.1"/>
    <property type="molecule type" value="Genomic_DNA"/>
</dbReference>
<feature type="transmembrane region" description="Helical" evidence="1">
    <location>
        <begin position="393"/>
        <end position="419"/>
    </location>
</feature>
<gene>
    <name evidence="2" type="ORF">DRJ31_05680</name>
</gene>